<gene>
    <name evidence="1" type="ORF">PBS001_LOCUS5938</name>
</gene>
<evidence type="ECO:0000313" key="1">
    <source>
        <dbReference type="EMBL" id="CAH0519411.1"/>
    </source>
</evidence>
<comment type="caution">
    <text evidence="1">The sequence shown here is derived from an EMBL/GenBank/DDBJ whole genome shotgun (WGS) entry which is preliminary data.</text>
</comment>
<sequence length="95" mass="10966">MMRMRLKQIRSTTLRYMYFGACFFGDVAEEMIRIRVYRKFDAACDEKSLFSGNYGYLEVHASVTPTGATVEMALQNVANLIRKAFRQCLKCTFLA</sequence>
<keyword evidence="2" id="KW-1185">Reference proteome</keyword>
<evidence type="ECO:0000313" key="2">
    <source>
        <dbReference type="Proteomes" id="UP001158986"/>
    </source>
</evidence>
<reference evidence="1 2" key="1">
    <citation type="submission" date="2021-11" db="EMBL/GenBank/DDBJ databases">
        <authorList>
            <person name="Islam A."/>
            <person name="Islam S."/>
            <person name="Flora M.S."/>
            <person name="Rahman M."/>
            <person name="Ziaur R.M."/>
            <person name="Epstein J.H."/>
            <person name="Hassan M."/>
            <person name="Klassen M."/>
            <person name="Woodard K."/>
            <person name="Webb A."/>
            <person name="Webby R.J."/>
            <person name="El Zowalaty M.E."/>
        </authorList>
    </citation>
    <scope>NUCLEOTIDE SEQUENCE [LARGE SCALE GENOMIC DNA]</scope>
    <source>
        <strain evidence="1">Pbs1</strain>
    </source>
</reference>
<dbReference type="EMBL" id="CAKLCB010000297">
    <property type="protein sequence ID" value="CAH0519411.1"/>
    <property type="molecule type" value="Genomic_DNA"/>
</dbReference>
<evidence type="ECO:0008006" key="3">
    <source>
        <dbReference type="Google" id="ProtNLM"/>
    </source>
</evidence>
<dbReference type="Proteomes" id="UP001158986">
    <property type="component" value="Unassembled WGS sequence"/>
</dbReference>
<accession>A0ABN8D4C7</accession>
<organism evidence="1 2">
    <name type="scientific">Peronospora belbahrii</name>
    <dbReference type="NCBI Taxonomy" id="622444"/>
    <lineage>
        <taxon>Eukaryota</taxon>
        <taxon>Sar</taxon>
        <taxon>Stramenopiles</taxon>
        <taxon>Oomycota</taxon>
        <taxon>Peronosporomycetes</taxon>
        <taxon>Peronosporales</taxon>
        <taxon>Peronosporaceae</taxon>
        <taxon>Peronospora</taxon>
    </lineage>
</organism>
<protein>
    <recommendedName>
        <fullName evidence="3">DNA-directed RNA polymerase RBP11-like dimerisation domain-containing protein</fullName>
    </recommendedName>
</protein>
<name>A0ABN8D4C7_9STRA</name>
<proteinExistence type="predicted"/>